<keyword evidence="5 6" id="KW-0472">Membrane</keyword>
<dbReference type="PANTHER" id="PTHR12308">
    <property type="entry name" value="ANOCTAMIN"/>
    <property type="match status" value="1"/>
</dbReference>
<evidence type="ECO:0000259" key="7">
    <source>
        <dbReference type="Pfam" id="PF04547"/>
    </source>
</evidence>
<dbReference type="EnsemblMetazoa" id="XM_014394290.2">
    <property type="protein sequence ID" value="XP_014249776.1"/>
    <property type="gene ID" value="LOC106666822"/>
</dbReference>
<evidence type="ECO:0000256" key="5">
    <source>
        <dbReference type="ARBA" id="ARBA00023136"/>
    </source>
</evidence>
<evidence type="ECO:0000313" key="9">
    <source>
        <dbReference type="Proteomes" id="UP000494040"/>
    </source>
</evidence>
<name>A0A8I6RQU8_CIMLE</name>
<evidence type="ECO:0000256" key="6">
    <source>
        <dbReference type="RuleBase" id="RU280814"/>
    </source>
</evidence>
<evidence type="ECO:0000256" key="4">
    <source>
        <dbReference type="ARBA" id="ARBA00022989"/>
    </source>
</evidence>
<evidence type="ECO:0000256" key="1">
    <source>
        <dbReference type="ARBA" id="ARBA00004141"/>
    </source>
</evidence>
<sequence length="654" mass="75722">MVGKFKEGKTKSFPPTYIVVEFSKKIQLKTAQWLVYKLTGSKQSGGAELIVRKQPSSSSQNLLLHVTCSEEKLLELAEEQEVRKKDKNGVLREFMVDELEEFIEADFKDQLLTAAEKQVLVRHEIENVRALSHEMCILGYTEYPLYVGQSIISACLHYKLIKQVFPLHDQELVKKIGGSWYKSILDERHFEDIRMYFGESIALYFQFLGFYTTALMVPSVLGFLQMILPPVTLAFFCVINIICATLFLELWNRKCSELAYVWGTISMTSFDEPRPNFMGVMGVDVVTGKLLPQAPRFKTHLKMYCVSLPLVVLCMIGAFGVMLFSFWVEDLLKQIPSIPQWVVYAPSVVYAVVVVLMNLVYRRFATFLTEWENHRTQSQYDRHRVTKLVLFEFVNNFMSLFYIAFVIQDIELLRYQLATLLIMLQILNNFQETVYPLAIHYFQKSSKAKQGSPYKELVSQIVGIEEIDSEDFQVKHALEQRTMVPYDDPYDDYLELFVQFGYVFLFSAVYPMAAFWAYVNNFFEMGLDAYKLCNFYQRPMARKVKDTGAWQRLFKALCALSVMTNCLLLSLSPALRDAAPSFSETSWFLNFVILEHILLALRQILHYAIPDKPEWVKIALAKGNYLSKQALKMQRQLKNKANIDSVTKKTLEEL</sequence>
<comment type="subcellular location">
    <subcellularLocation>
        <location evidence="1 6">Membrane</location>
        <topology evidence="1 6">Multi-pass membrane protein</topology>
    </subcellularLocation>
</comment>
<dbReference type="InterPro" id="IPR049452">
    <property type="entry name" value="Anoctamin_TM"/>
</dbReference>
<evidence type="ECO:0000256" key="3">
    <source>
        <dbReference type="ARBA" id="ARBA00022692"/>
    </source>
</evidence>
<evidence type="ECO:0000313" key="8">
    <source>
        <dbReference type="EnsemblMetazoa" id="XP_014249776.1"/>
    </source>
</evidence>
<accession>A0A8I6RQU8</accession>
<keyword evidence="9" id="KW-1185">Reference proteome</keyword>
<dbReference type="RefSeq" id="XP_014249776.1">
    <property type="nucleotide sequence ID" value="XM_014394290.2"/>
</dbReference>
<feature type="transmembrane region" description="Helical" evidence="6">
    <location>
        <begin position="340"/>
        <end position="361"/>
    </location>
</feature>
<keyword evidence="4 6" id="KW-1133">Transmembrane helix</keyword>
<dbReference type="GO" id="GO:0005254">
    <property type="term" value="F:chloride channel activity"/>
    <property type="evidence" value="ECO:0007669"/>
    <property type="project" value="TreeGrafter"/>
</dbReference>
<protein>
    <recommendedName>
        <fullName evidence="6">Anoctamin</fullName>
    </recommendedName>
</protein>
<organism evidence="8 9">
    <name type="scientific">Cimex lectularius</name>
    <name type="common">Bed bug</name>
    <name type="synonym">Acanthia lectularia</name>
    <dbReference type="NCBI Taxonomy" id="79782"/>
    <lineage>
        <taxon>Eukaryota</taxon>
        <taxon>Metazoa</taxon>
        <taxon>Ecdysozoa</taxon>
        <taxon>Arthropoda</taxon>
        <taxon>Hexapoda</taxon>
        <taxon>Insecta</taxon>
        <taxon>Pterygota</taxon>
        <taxon>Neoptera</taxon>
        <taxon>Paraneoptera</taxon>
        <taxon>Hemiptera</taxon>
        <taxon>Heteroptera</taxon>
        <taxon>Panheteroptera</taxon>
        <taxon>Cimicomorpha</taxon>
        <taxon>Cimicidae</taxon>
        <taxon>Cimex</taxon>
    </lineage>
</organism>
<dbReference type="OrthoDB" id="296386at2759"/>
<proteinExistence type="inferred from homology"/>
<evidence type="ECO:0000256" key="2">
    <source>
        <dbReference type="ARBA" id="ARBA00009671"/>
    </source>
</evidence>
<dbReference type="GeneID" id="106666822"/>
<feature type="transmembrane region" description="Helical" evidence="6">
    <location>
        <begin position="388"/>
        <end position="407"/>
    </location>
</feature>
<dbReference type="Proteomes" id="UP000494040">
    <property type="component" value="Unassembled WGS sequence"/>
</dbReference>
<comment type="caution">
    <text evidence="6">Lacks conserved residue(s) required for the propagation of feature annotation.</text>
</comment>
<feature type="transmembrane region" description="Helical" evidence="6">
    <location>
        <begin position="303"/>
        <end position="328"/>
    </location>
</feature>
<feature type="transmembrane region" description="Helical" evidence="6">
    <location>
        <begin position="496"/>
        <end position="519"/>
    </location>
</feature>
<comment type="similarity">
    <text evidence="2 6">Belongs to the anoctamin family.</text>
</comment>
<feature type="domain" description="Anoctamin transmembrane" evidence="7">
    <location>
        <begin position="193"/>
        <end position="621"/>
    </location>
</feature>
<keyword evidence="3 6" id="KW-0812">Transmembrane</keyword>
<dbReference type="PANTHER" id="PTHR12308:SF74">
    <property type="entry name" value="ANOCTAMIN"/>
    <property type="match status" value="1"/>
</dbReference>
<dbReference type="OMA" id="YENHRTA"/>
<reference evidence="8" key="1">
    <citation type="submission" date="2022-01" db="UniProtKB">
        <authorList>
            <consortium name="EnsemblMetazoa"/>
        </authorList>
    </citation>
    <scope>IDENTIFICATION</scope>
</reference>
<dbReference type="KEGG" id="clec:106666822"/>
<dbReference type="AlphaFoldDB" id="A0A8I6RQU8"/>
<dbReference type="CTD" id="32645"/>
<dbReference type="InterPro" id="IPR007632">
    <property type="entry name" value="Anoctamin"/>
</dbReference>
<dbReference type="Pfam" id="PF04547">
    <property type="entry name" value="Anoctamin"/>
    <property type="match status" value="1"/>
</dbReference>
<feature type="transmembrane region" description="Helical" evidence="6">
    <location>
        <begin position="201"/>
        <end position="221"/>
    </location>
</feature>
<feature type="transmembrane region" description="Helical" evidence="6">
    <location>
        <begin position="227"/>
        <end position="248"/>
    </location>
</feature>
<dbReference type="GO" id="GO:0005886">
    <property type="term" value="C:plasma membrane"/>
    <property type="evidence" value="ECO:0007669"/>
    <property type="project" value="TreeGrafter"/>
</dbReference>